<dbReference type="EMBL" id="JAGHQM010001176">
    <property type="protein sequence ID" value="KAH0556226.1"/>
    <property type="molecule type" value="Genomic_DNA"/>
</dbReference>
<evidence type="ECO:0000313" key="2">
    <source>
        <dbReference type="EMBL" id="KAH0556226.1"/>
    </source>
</evidence>
<dbReference type="AlphaFoldDB" id="A0A9P8L8F3"/>
<feature type="compositionally biased region" description="Basic and acidic residues" evidence="1">
    <location>
        <begin position="369"/>
        <end position="387"/>
    </location>
</feature>
<name>A0A9P8L8F3_9PEZI</name>
<organism evidence="2 3">
    <name type="scientific">Trichoglossum hirsutum</name>
    <dbReference type="NCBI Taxonomy" id="265104"/>
    <lineage>
        <taxon>Eukaryota</taxon>
        <taxon>Fungi</taxon>
        <taxon>Dikarya</taxon>
        <taxon>Ascomycota</taxon>
        <taxon>Pezizomycotina</taxon>
        <taxon>Geoglossomycetes</taxon>
        <taxon>Geoglossales</taxon>
        <taxon>Geoglossaceae</taxon>
        <taxon>Trichoglossum</taxon>
    </lineage>
</organism>
<feature type="compositionally biased region" description="Basic and acidic residues" evidence="1">
    <location>
        <begin position="415"/>
        <end position="426"/>
    </location>
</feature>
<accession>A0A9P8L8F3</accession>
<gene>
    <name evidence="2" type="ORF">GP486_005847</name>
</gene>
<evidence type="ECO:0000256" key="1">
    <source>
        <dbReference type="SAM" id="MobiDB-lite"/>
    </source>
</evidence>
<feature type="compositionally biased region" description="Acidic residues" evidence="1">
    <location>
        <begin position="359"/>
        <end position="368"/>
    </location>
</feature>
<feature type="region of interest" description="Disordered" evidence="1">
    <location>
        <begin position="343"/>
        <end position="426"/>
    </location>
</feature>
<reference evidence="2" key="1">
    <citation type="submission" date="2021-03" db="EMBL/GenBank/DDBJ databases">
        <title>Comparative genomics and phylogenomic investigation of the class Geoglossomycetes provide insights into ecological specialization and systematics.</title>
        <authorList>
            <person name="Melie T."/>
            <person name="Pirro S."/>
            <person name="Miller A.N."/>
            <person name="Quandt A."/>
        </authorList>
    </citation>
    <scope>NUCLEOTIDE SEQUENCE</scope>
    <source>
        <strain evidence="2">CAQ_001_2017</strain>
    </source>
</reference>
<comment type="caution">
    <text evidence="2">The sequence shown here is derived from an EMBL/GenBank/DDBJ whole genome shotgun (WGS) entry which is preliminary data.</text>
</comment>
<dbReference type="Proteomes" id="UP000750711">
    <property type="component" value="Unassembled WGS sequence"/>
</dbReference>
<sequence length="426" mass="48129">MQCPHSTICESSDSMPPDRTIVLPPSPPPSDEKLSPAVFTVVRLLQSHRDGTLYSGSWIKCRLLLTEYRKVWELLEKDNGLNGLGGYVEDKVRYDFNPDNEEFIIRMPTPTHELFIENVVDDMKAQFRDAASGQGLDAEKAKQIICHGGTDIILRDEPGRPDDNSDWDLKMNAKYPKRTPDTAFGPATVLYPTVVLEISYSQKRKDLRYIADDYIIGSGGSIGVVIGLDVEYRKKTSKRTSSKMATVSMWRRKIWMGEDGMRHLEAEEVISEDVFRTANGEAALGALTLKLSDFFLPDVTSSSDQSVSISIPYSRLATYLNLAQERQILIDNECGPKLLETKQERQSTIGHKHKQSPVEEFDSADDVQIEERISQRAKRVKDEDRIWLDGGNKSSQDKRGRGGSKRSQGCNYQEWARKKSEESRAD</sequence>
<proteinExistence type="predicted"/>
<protein>
    <submittedName>
        <fullName evidence="2">Uncharacterized protein</fullName>
    </submittedName>
</protein>
<keyword evidence="3" id="KW-1185">Reference proteome</keyword>
<evidence type="ECO:0000313" key="3">
    <source>
        <dbReference type="Proteomes" id="UP000750711"/>
    </source>
</evidence>